<dbReference type="InterPro" id="IPR051407">
    <property type="entry name" value="Bact_OM_lipoprot/Surf_antigen"/>
</dbReference>
<gene>
    <name evidence="5" type="ORF">BWK73_18025</name>
</gene>
<comment type="subcellular location">
    <subcellularLocation>
        <location evidence="1">Membrane</location>
    </subcellularLocation>
</comment>
<dbReference type="InterPro" id="IPR008816">
    <property type="entry name" value="Gly_zipper_2TM_dom"/>
</dbReference>
<name>A0A1Y1QQC7_9GAMM</name>
<evidence type="ECO:0000256" key="3">
    <source>
        <dbReference type="SAM" id="SignalP"/>
    </source>
</evidence>
<feature type="chain" id="PRO_5012304984" description="Glycine zipper 2TM domain-containing protein" evidence="3">
    <location>
        <begin position="30"/>
        <end position="92"/>
    </location>
</feature>
<dbReference type="GO" id="GO:0019867">
    <property type="term" value="C:outer membrane"/>
    <property type="evidence" value="ECO:0007669"/>
    <property type="project" value="InterPro"/>
</dbReference>
<dbReference type="Proteomes" id="UP000192491">
    <property type="component" value="Unassembled WGS sequence"/>
</dbReference>
<dbReference type="Pfam" id="PF05433">
    <property type="entry name" value="Rick_17kDa_Anti"/>
    <property type="match status" value="1"/>
</dbReference>
<organism evidence="5 6">
    <name type="scientific">Thiothrix lacustris</name>
    <dbReference type="NCBI Taxonomy" id="525917"/>
    <lineage>
        <taxon>Bacteria</taxon>
        <taxon>Pseudomonadati</taxon>
        <taxon>Pseudomonadota</taxon>
        <taxon>Gammaproteobacteria</taxon>
        <taxon>Thiotrichales</taxon>
        <taxon>Thiotrichaceae</taxon>
        <taxon>Thiothrix</taxon>
    </lineage>
</organism>
<evidence type="ECO:0000313" key="6">
    <source>
        <dbReference type="Proteomes" id="UP000192491"/>
    </source>
</evidence>
<dbReference type="PROSITE" id="PS51257">
    <property type="entry name" value="PROKAR_LIPOPROTEIN"/>
    <property type="match status" value="1"/>
</dbReference>
<protein>
    <recommendedName>
        <fullName evidence="4">Glycine zipper 2TM domain-containing protein</fullName>
    </recommendedName>
</protein>
<keyword evidence="2" id="KW-0472">Membrane</keyword>
<comment type="caution">
    <text evidence="5">The sequence shown here is derived from an EMBL/GenBank/DDBJ whole genome shotgun (WGS) entry which is preliminary data.</text>
</comment>
<dbReference type="EMBL" id="MTEJ01000090">
    <property type="protein sequence ID" value="OQX11335.1"/>
    <property type="molecule type" value="Genomic_DNA"/>
</dbReference>
<evidence type="ECO:0000313" key="5">
    <source>
        <dbReference type="EMBL" id="OQX11335.1"/>
    </source>
</evidence>
<accession>A0A1Y1QQC7</accession>
<sequence length="92" mass="9127">MKTVILSLTAITLASTLLVGCGGAPMNNAQTGAIAGSVLGGVVGHQFGGGEDGKTAATVVGAVAGGMIGGQMGATQDRAYQQPQPYYNNRPY</sequence>
<evidence type="ECO:0000256" key="2">
    <source>
        <dbReference type="ARBA" id="ARBA00023136"/>
    </source>
</evidence>
<feature type="signal peptide" evidence="3">
    <location>
        <begin position="1"/>
        <end position="29"/>
    </location>
</feature>
<keyword evidence="3" id="KW-0732">Signal</keyword>
<dbReference type="PANTHER" id="PTHR35603">
    <property type="match status" value="1"/>
</dbReference>
<proteinExistence type="predicted"/>
<dbReference type="AlphaFoldDB" id="A0A1Y1QQC7"/>
<evidence type="ECO:0000259" key="4">
    <source>
        <dbReference type="Pfam" id="PF05433"/>
    </source>
</evidence>
<feature type="domain" description="Glycine zipper 2TM" evidence="4">
    <location>
        <begin position="32"/>
        <end position="73"/>
    </location>
</feature>
<dbReference type="PANTHER" id="PTHR35603:SF2">
    <property type="entry name" value="OUTER MEMBRANE LIPOPROTEIN"/>
    <property type="match status" value="1"/>
</dbReference>
<reference evidence="5 6" key="1">
    <citation type="submission" date="2017-01" db="EMBL/GenBank/DDBJ databases">
        <title>Novel large sulfur bacteria in the metagenomes of groundwater-fed chemosynthetic microbial mats in the Lake Huron basin.</title>
        <authorList>
            <person name="Sharrar A.M."/>
            <person name="Flood B.E."/>
            <person name="Bailey J.V."/>
            <person name="Jones D.S."/>
            <person name="Biddanda B."/>
            <person name="Ruberg S.A."/>
            <person name="Marcus D.N."/>
            <person name="Dick G.J."/>
        </authorList>
    </citation>
    <scope>NUCLEOTIDE SEQUENCE [LARGE SCALE GENOMIC DNA]</scope>
    <source>
        <strain evidence="5">A8</strain>
    </source>
</reference>
<evidence type="ECO:0000256" key="1">
    <source>
        <dbReference type="ARBA" id="ARBA00004370"/>
    </source>
</evidence>